<comment type="caution">
    <text evidence="1">The sequence shown here is derived from an EMBL/GenBank/DDBJ whole genome shotgun (WGS) entry which is preliminary data.</text>
</comment>
<organism evidence="1 2">
    <name type="scientific">Labeo rohita</name>
    <name type="common">Indian major carp</name>
    <name type="synonym">Cyprinus rohita</name>
    <dbReference type="NCBI Taxonomy" id="84645"/>
    <lineage>
        <taxon>Eukaryota</taxon>
        <taxon>Metazoa</taxon>
        <taxon>Chordata</taxon>
        <taxon>Craniata</taxon>
        <taxon>Vertebrata</taxon>
        <taxon>Euteleostomi</taxon>
        <taxon>Actinopterygii</taxon>
        <taxon>Neopterygii</taxon>
        <taxon>Teleostei</taxon>
        <taxon>Ostariophysi</taxon>
        <taxon>Cypriniformes</taxon>
        <taxon>Cyprinidae</taxon>
        <taxon>Labeoninae</taxon>
        <taxon>Labeonini</taxon>
        <taxon>Labeo</taxon>
    </lineage>
</organism>
<proteinExistence type="predicted"/>
<evidence type="ECO:0000313" key="2">
    <source>
        <dbReference type="Proteomes" id="UP000830375"/>
    </source>
</evidence>
<keyword evidence="2" id="KW-1185">Reference proteome</keyword>
<protein>
    <submittedName>
        <fullName evidence="1">Gamma-glutamyl phosphate reductase</fullName>
    </submittedName>
</protein>
<dbReference type="PANTHER" id="PTHR47331">
    <property type="entry name" value="PHD-TYPE DOMAIN-CONTAINING PROTEIN"/>
    <property type="match status" value="1"/>
</dbReference>
<sequence>MRHLYRVLASQFDPLSYILPYTTRAKIIVQHLWGKTQDWDDPNLPHNLLEAWLSWESELPALSTITLPRCFTQSVDPTSATYDLYIFCDASEQSYGAVLLTCVQKMFSRVAEIQELTKGQEWHYVNSQNNPANDLTRGKLLADLGRPCRWNQGPAFLFQPLELWPINPDVFQSDDPVELRKLSFCGAVSLSPYPSVPDPSQFATFQDLLNCTTTSLHGVANPPSAENYCDAETAILRQAQMESFKDDLACLQNQKPLLPSSRLLSLAPELDPTSGLVRVGGRLHQSSDLLPDAVHPVVLDPAHPITS</sequence>
<dbReference type="Proteomes" id="UP000830375">
    <property type="component" value="Unassembled WGS sequence"/>
</dbReference>
<name>A0ABQ8L588_LABRO</name>
<dbReference type="EMBL" id="JACTAM010002195">
    <property type="protein sequence ID" value="KAI2645574.1"/>
    <property type="molecule type" value="Genomic_DNA"/>
</dbReference>
<dbReference type="Pfam" id="PF05380">
    <property type="entry name" value="Peptidase_A17"/>
    <property type="match status" value="1"/>
</dbReference>
<gene>
    <name evidence="1" type="ORF">H4Q32_028689</name>
</gene>
<reference evidence="1 2" key="1">
    <citation type="submission" date="2022-01" db="EMBL/GenBank/DDBJ databases">
        <title>A high-quality chromosome-level genome assembly of rohu carp, Labeo rohita.</title>
        <authorList>
            <person name="Arick M.A. II"/>
            <person name="Hsu C.-Y."/>
            <person name="Magbanua Z."/>
            <person name="Pechanova O."/>
            <person name="Grover C."/>
            <person name="Miller E."/>
            <person name="Thrash A."/>
            <person name="Ezzel L."/>
            <person name="Alam S."/>
            <person name="Benzie J."/>
            <person name="Hamilton M."/>
            <person name="Karsi A."/>
            <person name="Lawrence M.L."/>
            <person name="Peterson D.G."/>
        </authorList>
    </citation>
    <scope>NUCLEOTIDE SEQUENCE [LARGE SCALE GENOMIC DNA]</scope>
    <source>
        <strain evidence="2">BAU-BD-2019</strain>
        <tissue evidence="1">Blood</tissue>
    </source>
</reference>
<evidence type="ECO:0000313" key="1">
    <source>
        <dbReference type="EMBL" id="KAI2645574.1"/>
    </source>
</evidence>
<accession>A0ABQ8L588</accession>
<dbReference type="InterPro" id="IPR008042">
    <property type="entry name" value="Retrotrans_Pao"/>
</dbReference>